<keyword evidence="2" id="KW-1185">Reference proteome</keyword>
<gene>
    <name evidence="1" type="ORF">PYW08_008705</name>
</gene>
<dbReference type="EMBL" id="CM056798">
    <property type="protein sequence ID" value="KAJ8711751.1"/>
    <property type="molecule type" value="Genomic_DNA"/>
</dbReference>
<reference evidence="1" key="1">
    <citation type="submission" date="2023-03" db="EMBL/GenBank/DDBJ databases">
        <title>Chromosome-level genomes of two armyworms, Mythimna separata and Mythimna loreyi, provide insights into the biosynthesis and reception of sex pheromones.</title>
        <authorList>
            <person name="Zhao H."/>
        </authorList>
    </citation>
    <scope>NUCLEOTIDE SEQUENCE</scope>
    <source>
        <strain evidence="1">BeijingLab</strain>
    </source>
</reference>
<comment type="caution">
    <text evidence="1">The sequence shown here is derived from an EMBL/GenBank/DDBJ whole genome shotgun (WGS) entry which is preliminary data.</text>
</comment>
<evidence type="ECO:0000313" key="1">
    <source>
        <dbReference type="EMBL" id="KAJ8711751.1"/>
    </source>
</evidence>
<dbReference type="Proteomes" id="UP001231649">
    <property type="component" value="Chromosome 22"/>
</dbReference>
<name>A0ACC2Q9U8_9NEOP</name>
<protein>
    <submittedName>
        <fullName evidence="1">Uncharacterized protein</fullName>
    </submittedName>
</protein>
<evidence type="ECO:0000313" key="2">
    <source>
        <dbReference type="Proteomes" id="UP001231649"/>
    </source>
</evidence>
<accession>A0ACC2Q9U8</accession>
<sequence>MHTDLAPHLHTDECNVFIRKLMDCHSEHPFRKFMGYCNDYDRDMRKCLKAERIARQTANLQESRKHRAEIRARILAQERANQAS</sequence>
<organism evidence="1 2">
    <name type="scientific">Mythimna loreyi</name>
    <dbReference type="NCBI Taxonomy" id="667449"/>
    <lineage>
        <taxon>Eukaryota</taxon>
        <taxon>Metazoa</taxon>
        <taxon>Ecdysozoa</taxon>
        <taxon>Arthropoda</taxon>
        <taxon>Hexapoda</taxon>
        <taxon>Insecta</taxon>
        <taxon>Pterygota</taxon>
        <taxon>Neoptera</taxon>
        <taxon>Endopterygota</taxon>
        <taxon>Lepidoptera</taxon>
        <taxon>Glossata</taxon>
        <taxon>Ditrysia</taxon>
        <taxon>Noctuoidea</taxon>
        <taxon>Noctuidae</taxon>
        <taxon>Noctuinae</taxon>
        <taxon>Hadenini</taxon>
        <taxon>Mythimna</taxon>
    </lineage>
</organism>
<proteinExistence type="predicted"/>